<dbReference type="CDD" id="cd09272">
    <property type="entry name" value="RNase_HI_RT_Ty1"/>
    <property type="match status" value="1"/>
</dbReference>
<feature type="non-terminal residue" evidence="1">
    <location>
        <position position="1"/>
    </location>
</feature>
<reference evidence="1" key="1">
    <citation type="submission" date="2018-05" db="EMBL/GenBank/DDBJ databases">
        <title>Draft genome of Mucuna pruriens seed.</title>
        <authorList>
            <person name="Nnadi N.E."/>
            <person name="Vos R."/>
            <person name="Hasami M.H."/>
            <person name="Devisetty U.K."/>
            <person name="Aguiy J.C."/>
        </authorList>
    </citation>
    <scope>NUCLEOTIDE SEQUENCE [LARGE SCALE GENOMIC DNA]</scope>
    <source>
        <strain evidence="1">JCA_2017</strain>
    </source>
</reference>
<dbReference type="AlphaFoldDB" id="A0A371I7T2"/>
<protein>
    <recommendedName>
        <fullName evidence="3">Copia protein</fullName>
    </recommendedName>
</protein>
<dbReference type="EMBL" id="QJKJ01000707">
    <property type="protein sequence ID" value="RDY11107.1"/>
    <property type="molecule type" value="Genomic_DNA"/>
</dbReference>
<evidence type="ECO:0000313" key="1">
    <source>
        <dbReference type="EMBL" id="RDY11107.1"/>
    </source>
</evidence>
<sequence>MVLEVEYRGLASNPSEITWISNLLKDLHFTPPPTIVLCENQVAVLIASNPTFHERAKHINIVGENSSFEFFQAHPC</sequence>
<dbReference type="STRING" id="157652.A0A371I7T2"/>
<evidence type="ECO:0008006" key="3">
    <source>
        <dbReference type="Google" id="ProtNLM"/>
    </source>
</evidence>
<keyword evidence="2" id="KW-1185">Reference proteome</keyword>
<name>A0A371I7T2_MUCPR</name>
<evidence type="ECO:0000313" key="2">
    <source>
        <dbReference type="Proteomes" id="UP000257109"/>
    </source>
</evidence>
<comment type="caution">
    <text evidence="1">The sequence shown here is derived from an EMBL/GenBank/DDBJ whole genome shotgun (WGS) entry which is preliminary data.</text>
</comment>
<dbReference type="Proteomes" id="UP000257109">
    <property type="component" value="Unassembled WGS sequence"/>
</dbReference>
<organism evidence="1 2">
    <name type="scientific">Mucuna pruriens</name>
    <name type="common">Velvet bean</name>
    <name type="synonym">Dolichos pruriens</name>
    <dbReference type="NCBI Taxonomy" id="157652"/>
    <lineage>
        <taxon>Eukaryota</taxon>
        <taxon>Viridiplantae</taxon>
        <taxon>Streptophyta</taxon>
        <taxon>Embryophyta</taxon>
        <taxon>Tracheophyta</taxon>
        <taxon>Spermatophyta</taxon>
        <taxon>Magnoliopsida</taxon>
        <taxon>eudicotyledons</taxon>
        <taxon>Gunneridae</taxon>
        <taxon>Pentapetalae</taxon>
        <taxon>rosids</taxon>
        <taxon>fabids</taxon>
        <taxon>Fabales</taxon>
        <taxon>Fabaceae</taxon>
        <taxon>Papilionoideae</taxon>
        <taxon>50 kb inversion clade</taxon>
        <taxon>NPAAA clade</taxon>
        <taxon>indigoferoid/millettioid clade</taxon>
        <taxon>Phaseoleae</taxon>
        <taxon>Mucuna</taxon>
    </lineage>
</organism>
<accession>A0A371I7T2</accession>
<gene>
    <name evidence="1" type="ORF">CR513_04276</name>
</gene>
<proteinExistence type="predicted"/>